<dbReference type="GO" id="GO:0046081">
    <property type="term" value="P:dUTP catabolic process"/>
    <property type="evidence" value="ECO:0007669"/>
    <property type="project" value="TreeGrafter"/>
</dbReference>
<dbReference type="InterPro" id="IPR048015">
    <property type="entry name" value="NTP-PPase_MazG-like_N"/>
</dbReference>
<dbReference type="GO" id="GO:0046052">
    <property type="term" value="P:UTP catabolic process"/>
    <property type="evidence" value="ECO:0007669"/>
    <property type="project" value="TreeGrafter"/>
</dbReference>
<feature type="domain" description="NTP pyrophosphohydrolase MazG-like" evidence="5">
    <location>
        <begin position="173"/>
        <end position="238"/>
    </location>
</feature>
<dbReference type="GO" id="GO:0046047">
    <property type="term" value="P:TTP catabolic process"/>
    <property type="evidence" value="ECO:0007669"/>
    <property type="project" value="TreeGrafter"/>
</dbReference>
<dbReference type="InterPro" id="IPR011551">
    <property type="entry name" value="NTP_PyrPHydrolase_MazG"/>
</dbReference>
<comment type="similarity">
    <text evidence="2">Belongs to the nucleoside triphosphate pyrophosphohydrolase family.</text>
</comment>
<dbReference type="NCBIfam" id="NF007113">
    <property type="entry name" value="PRK09562.1"/>
    <property type="match status" value="1"/>
</dbReference>
<dbReference type="EMBL" id="QZCH01000032">
    <property type="protein sequence ID" value="RJG39986.1"/>
    <property type="molecule type" value="Genomic_DNA"/>
</dbReference>
<evidence type="ECO:0000256" key="2">
    <source>
        <dbReference type="ARBA" id="ARBA00061115"/>
    </source>
</evidence>
<organism evidence="6 7">
    <name type="scientific">Motilimonas pumila</name>
    <dbReference type="NCBI Taxonomy" id="2303987"/>
    <lineage>
        <taxon>Bacteria</taxon>
        <taxon>Pseudomonadati</taxon>
        <taxon>Pseudomonadota</taxon>
        <taxon>Gammaproteobacteria</taxon>
        <taxon>Alteromonadales</taxon>
        <taxon>Alteromonadales genera incertae sedis</taxon>
        <taxon>Motilimonas</taxon>
    </lineage>
</organism>
<dbReference type="GO" id="GO:0047693">
    <property type="term" value="F:ATP diphosphatase activity"/>
    <property type="evidence" value="ECO:0007669"/>
    <property type="project" value="UniProtKB-EC"/>
</dbReference>
<dbReference type="Proteomes" id="UP000283255">
    <property type="component" value="Unassembled WGS sequence"/>
</dbReference>
<evidence type="ECO:0000313" key="6">
    <source>
        <dbReference type="EMBL" id="RJG39986.1"/>
    </source>
</evidence>
<evidence type="ECO:0000256" key="1">
    <source>
        <dbReference type="ARBA" id="ARBA00052141"/>
    </source>
</evidence>
<dbReference type="InterPro" id="IPR048011">
    <property type="entry name" value="NTP-PPase_MazG-like_C"/>
</dbReference>
<dbReference type="PANTHER" id="PTHR30522">
    <property type="entry name" value="NUCLEOSIDE TRIPHOSPHATE PYROPHOSPHOHYDROLASE"/>
    <property type="match status" value="1"/>
</dbReference>
<dbReference type="PANTHER" id="PTHR30522:SF0">
    <property type="entry name" value="NUCLEOSIDE TRIPHOSPHATE PYROPHOSPHOHYDROLASE"/>
    <property type="match status" value="1"/>
</dbReference>
<dbReference type="FunFam" id="1.10.287.1080:FF:000003">
    <property type="entry name" value="Nucleoside triphosphate pyrophosphohydrolase"/>
    <property type="match status" value="1"/>
</dbReference>
<dbReference type="OrthoDB" id="9808939at2"/>
<evidence type="ECO:0000313" key="7">
    <source>
        <dbReference type="Proteomes" id="UP000283255"/>
    </source>
</evidence>
<dbReference type="RefSeq" id="WP_119912146.1">
    <property type="nucleotide sequence ID" value="NZ_QZCH01000032.1"/>
</dbReference>
<keyword evidence="6" id="KW-0378">Hydrolase</keyword>
<dbReference type="AlphaFoldDB" id="A0A418YAK6"/>
<dbReference type="GO" id="GO:0006203">
    <property type="term" value="P:dGTP catabolic process"/>
    <property type="evidence" value="ECO:0007669"/>
    <property type="project" value="TreeGrafter"/>
</dbReference>
<evidence type="ECO:0000256" key="3">
    <source>
        <dbReference type="ARBA" id="ARBA00066372"/>
    </source>
</evidence>
<reference evidence="6 7" key="2">
    <citation type="submission" date="2019-01" db="EMBL/GenBank/DDBJ databases">
        <title>Motilimonas pumilus sp. nov., isolated from the gut of sea cucumber (Apostichopus japonicus).</title>
        <authorList>
            <person name="Wang F.-Q."/>
            <person name="Ren L.-H."/>
            <person name="Lin Y.-W."/>
            <person name="Sun G.-H."/>
            <person name="Du Z.-J."/>
            <person name="Zhao J.-X."/>
            <person name="Liu X.-J."/>
            <person name="Liu L.-J."/>
        </authorList>
    </citation>
    <scope>NUCLEOTIDE SEQUENCE [LARGE SCALE GENOMIC DNA]</scope>
    <source>
        <strain evidence="6 7">PLHSC7-2</strain>
    </source>
</reference>
<accession>A0A418YAK6</accession>
<dbReference type="GO" id="GO:0046076">
    <property type="term" value="P:dTTP catabolic process"/>
    <property type="evidence" value="ECO:0007669"/>
    <property type="project" value="TreeGrafter"/>
</dbReference>
<dbReference type="EC" id="3.6.1.8" evidence="3"/>
<dbReference type="Gene3D" id="1.10.287.1080">
    <property type="entry name" value="MazG-like"/>
    <property type="match status" value="2"/>
</dbReference>
<reference evidence="6 7" key="1">
    <citation type="submission" date="2018-09" db="EMBL/GenBank/DDBJ databases">
        <authorList>
            <person name="Wang F."/>
        </authorList>
    </citation>
    <scope>NUCLEOTIDE SEQUENCE [LARGE SCALE GENOMIC DNA]</scope>
    <source>
        <strain evidence="6 7">PLHSC7-2</strain>
    </source>
</reference>
<name>A0A418YAK6_9GAMM</name>
<dbReference type="GO" id="GO:0006950">
    <property type="term" value="P:response to stress"/>
    <property type="evidence" value="ECO:0007669"/>
    <property type="project" value="UniProtKB-ARBA"/>
</dbReference>
<sequence length="271" mass="31214">MKSNTDTMARLLEIMAQLRDPETGCPWDIKQTFASIVPHTLEEAYEVADAIERNDYGELKGELGDLLFQVVFYAQLAQEQKLFDFKDIVDTVSEKLVRRHPHVFADADLNDEAAVMQNWEAEKAKERAAKGDVAVTESSVLDNVPTTLPALTRANKIQKRCATVGFDWETLEPVVDKIKEEIDEVLDEVHQVTVDQDRVEDEVGDLLFATVNLCRHLKKDPEQALRRANLKFERRFRQVEQHFSNQNKDMSDCSLDEMEQVWQQVKESYKN</sequence>
<proteinExistence type="inferred from homology"/>
<comment type="caution">
    <text evidence="6">The sequence shown here is derived from an EMBL/GenBank/DDBJ whole genome shotgun (WGS) entry which is preliminary data.</text>
</comment>
<dbReference type="CDD" id="cd11528">
    <property type="entry name" value="NTP-PPase_MazG_Nterm"/>
    <property type="match status" value="1"/>
</dbReference>
<evidence type="ECO:0000256" key="4">
    <source>
        <dbReference type="ARBA" id="ARBA00074799"/>
    </source>
</evidence>
<dbReference type="CDD" id="cd11529">
    <property type="entry name" value="NTP-PPase_MazG_Cterm"/>
    <property type="match status" value="1"/>
</dbReference>
<feature type="domain" description="NTP pyrophosphohydrolase MazG-like" evidence="5">
    <location>
        <begin position="31"/>
        <end position="104"/>
    </location>
</feature>
<keyword evidence="7" id="KW-1185">Reference proteome</keyword>
<dbReference type="GO" id="GO:0046061">
    <property type="term" value="P:dATP catabolic process"/>
    <property type="evidence" value="ECO:0007669"/>
    <property type="project" value="TreeGrafter"/>
</dbReference>
<dbReference type="NCBIfam" id="TIGR00444">
    <property type="entry name" value="mazG"/>
    <property type="match status" value="1"/>
</dbReference>
<evidence type="ECO:0000259" key="5">
    <source>
        <dbReference type="Pfam" id="PF03819"/>
    </source>
</evidence>
<protein>
    <recommendedName>
        <fullName evidence="4">Nucleoside triphosphate pyrophosphohydrolase</fullName>
        <ecNumber evidence="3">3.6.1.8</ecNumber>
    </recommendedName>
</protein>
<gene>
    <name evidence="6" type="ORF">D1Z90_17785</name>
</gene>
<dbReference type="Pfam" id="PF03819">
    <property type="entry name" value="MazG"/>
    <property type="match status" value="2"/>
</dbReference>
<dbReference type="SUPFAM" id="SSF101386">
    <property type="entry name" value="all-alpha NTP pyrophosphatases"/>
    <property type="match status" value="2"/>
</dbReference>
<dbReference type="FunFam" id="1.10.287.1080:FF:000001">
    <property type="entry name" value="Nucleoside triphosphate pyrophosphohydrolase"/>
    <property type="match status" value="1"/>
</dbReference>
<comment type="catalytic activity">
    <reaction evidence="1">
        <text>ATP + H2O = AMP + diphosphate + H(+)</text>
        <dbReference type="Rhea" id="RHEA:14245"/>
        <dbReference type="ChEBI" id="CHEBI:15377"/>
        <dbReference type="ChEBI" id="CHEBI:15378"/>
        <dbReference type="ChEBI" id="CHEBI:30616"/>
        <dbReference type="ChEBI" id="CHEBI:33019"/>
        <dbReference type="ChEBI" id="CHEBI:456215"/>
        <dbReference type="EC" id="3.6.1.8"/>
    </reaction>
</comment>
<dbReference type="InterPro" id="IPR004518">
    <property type="entry name" value="MazG-like_dom"/>
</dbReference>